<evidence type="ECO:0000256" key="12">
    <source>
        <dbReference type="ARBA" id="ARBA00032165"/>
    </source>
</evidence>
<dbReference type="GO" id="GO:0005886">
    <property type="term" value="C:plasma membrane"/>
    <property type="evidence" value="ECO:0007669"/>
    <property type="project" value="UniProtKB-SubCell"/>
</dbReference>
<comment type="catalytic activity">
    <reaction evidence="13">
        <text>[(1-&gt;3)-beta-D-glucosyl](n) + UDP-alpha-D-glucose = [(1-&gt;3)-beta-D-glucosyl](n+1) + UDP + H(+)</text>
        <dbReference type="Rhea" id="RHEA:21476"/>
        <dbReference type="Rhea" id="RHEA-COMP:11146"/>
        <dbReference type="Rhea" id="RHEA-COMP:14303"/>
        <dbReference type="ChEBI" id="CHEBI:15378"/>
        <dbReference type="ChEBI" id="CHEBI:37671"/>
        <dbReference type="ChEBI" id="CHEBI:58223"/>
        <dbReference type="ChEBI" id="CHEBI:58885"/>
        <dbReference type="EC" id="2.4.1.34"/>
    </reaction>
</comment>
<evidence type="ECO:0000256" key="1">
    <source>
        <dbReference type="ARBA" id="ARBA00004651"/>
    </source>
</evidence>
<dbReference type="InterPro" id="IPR058851">
    <property type="entry name" value="CALS1_helical"/>
</dbReference>
<accession>A0A3L6TIB8</accession>
<dbReference type="GO" id="GO:0000148">
    <property type="term" value="C:1,3-beta-D-glucan synthase complex"/>
    <property type="evidence" value="ECO:0007669"/>
    <property type="project" value="InterPro"/>
</dbReference>
<evidence type="ECO:0000256" key="6">
    <source>
        <dbReference type="ARBA" id="ARBA00022679"/>
    </source>
</evidence>
<feature type="transmembrane region" description="Helical" evidence="14">
    <location>
        <begin position="484"/>
        <end position="505"/>
    </location>
</feature>
<keyword evidence="4" id="KW-1003">Cell membrane</keyword>
<dbReference type="EMBL" id="PQIB02000001">
    <property type="protein sequence ID" value="RLN40089.1"/>
    <property type="molecule type" value="Genomic_DNA"/>
</dbReference>
<keyword evidence="11" id="KW-0961">Cell wall biogenesis/degradation</keyword>
<dbReference type="SMART" id="SM01205">
    <property type="entry name" value="FKS1_dom1"/>
    <property type="match status" value="1"/>
</dbReference>
<keyword evidence="17" id="KW-1185">Reference proteome</keyword>
<keyword evidence="10 14" id="KW-0472">Membrane</keyword>
<dbReference type="Proteomes" id="UP000275267">
    <property type="component" value="Unassembled WGS sequence"/>
</dbReference>
<keyword evidence="5" id="KW-0328">Glycosyltransferase</keyword>
<dbReference type="PANTHER" id="PTHR12741">
    <property type="entry name" value="LYST-INTERACTING PROTEIN LIP5 DOPAMINE RESPONSIVE PROTEIN DRG-1"/>
    <property type="match status" value="1"/>
</dbReference>
<evidence type="ECO:0000256" key="8">
    <source>
        <dbReference type="ARBA" id="ARBA00022960"/>
    </source>
</evidence>
<keyword evidence="8" id="KW-0133">Cell shape</keyword>
<dbReference type="Pfam" id="PF02364">
    <property type="entry name" value="Glucan_synthase"/>
    <property type="match status" value="1"/>
</dbReference>
<dbReference type="GO" id="GO:0008360">
    <property type="term" value="P:regulation of cell shape"/>
    <property type="evidence" value="ECO:0007669"/>
    <property type="project" value="UniProtKB-KW"/>
</dbReference>
<feature type="transmembrane region" description="Helical" evidence="14">
    <location>
        <begin position="1626"/>
        <end position="1646"/>
    </location>
</feature>
<dbReference type="InterPro" id="IPR003440">
    <property type="entry name" value="Glyco_trans_48_dom"/>
</dbReference>
<evidence type="ECO:0000256" key="13">
    <source>
        <dbReference type="ARBA" id="ARBA00047777"/>
    </source>
</evidence>
<feature type="transmembrane region" description="Helical" evidence="14">
    <location>
        <begin position="1292"/>
        <end position="1315"/>
    </location>
</feature>
<dbReference type="Pfam" id="PF25968">
    <property type="entry name" value="CALS1"/>
    <property type="match status" value="1"/>
</dbReference>
<evidence type="ECO:0000256" key="9">
    <source>
        <dbReference type="ARBA" id="ARBA00022989"/>
    </source>
</evidence>
<dbReference type="Pfam" id="PF14288">
    <property type="entry name" value="FKS1_dom1"/>
    <property type="match status" value="1"/>
</dbReference>
<keyword evidence="6" id="KW-0808">Transferase</keyword>
<evidence type="ECO:0000256" key="4">
    <source>
        <dbReference type="ARBA" id="ARBA00022475"/>
    </source>
</evidence>
<comment type="caution">
    <text evidence="16">The sequence shown here is derived from an EMBL/GenBank/DDBJ whole genome shotgun (WGS) entry which is preliminary data.</text>
</comment>
<dbReference type="OrthoDB" id="1880850at2759"/>
<name>A0A3L6TIB8_PANMI</name>
<reference evidence="17" key="1">
    <citation type="journal article" date="2019" name="Nat. Commun.">
        <title>The genome of broomcorn millet.</title>
        <authorList>
            <person name="Zou C."/>
            <person name="Miki D."/>
            <person name="Li D."/>
            <person name="Tang Q."/>
            <person name="Xiao L."/>
            <person name="Rajput S."/>
            <person name="Deng P."/>
            <person name="Jia W."/>
            <person name="Huang R."/>
            <person name="Zhang M."/>
            <person name="Sun Y."/>
            <person name="Hu J."/>
            <person name="Fu X."/>
            <person name="Schnable P.S."/>
            <person name="Li F."/>
            <person name="Zhang H."/>
            <person name="Feng B."/>
            <person name="Zhu X."/>
            <person name="Liu R."/>
            <person name="Schnable J.C."/>
            <person name="Zhu J.-K."/>
            <person name="Zhang H."/>
        </authorList>
    </citation>
    <scope>NUCLEOTIDE SEQUENCE [LARGE SCALE GENOMIC DNA]</scope>
</reference>
<dbReference type="GO" id="GO:0003843">
    <property type="term" value="F:1,3-beta-D-glucan synthase activity"/>
    <property type="evidence" value="ECO:0007669"/>
    <property type="project" value="UniProtKB-EC"/>
</dbReference>
<gene>
    <name evidence="16" type="ORF">C2845_PM01G01870</name>
</gene>
<keyword evidence="9 14" id="KW-1133">Transmembrane helix</keyword>
<comment type="similarity">
    <text evidence="2">Belongs to the glycosyltransferase 48 family.</text>
</comment>
<dbReference type="PANTHER" id="PTHR12741:SF65">
    <property type="entry name" value="1,3-BETA-GLUCAN SYNTHASE"/>
    <property type="match status" value="1"/>
</dbReference>
<dbReference type="Gene3D" id="1.25.40.270">
    <property type="entry name" value="Vacuolar protein sorting-associated protein vta1"/>
    <property type="match status" value="1"/>
</dbReference>
<dbReference type="GO" id="GO:0006075">
    <property type="term" value="P:(1-&gt;3)-beta-D-glucan biosynthetic process"/>
    <property type="evidence" value="ECO:0007669"/>
    <property type="project" value="InterPro"/>
</dbReference>
<dbReference type="InterPro" id="IPR026899">
    <property type="entry name" value="FKS1-like_dom1"/>
</dbReference>
<evidence type="ECO:0000256" key="10">
    <source>
        <dbReference type="ARBA" id="ARBA00023136"/>
    </source>
</evidence>
<dbReference type="InterPro" id="IPR023175">
    <property type="entry name" value="Vta1/CALS_N_sf"/>
</dbReference>
<feature type="transmembrane region" description="Helical" evidence="14">
    <location>
        <begin position="1368"/>
        <end position="1389"/>
    </location>
</feature>
<feature type="transmembrane region" description="Helical" evidence="14">
    <location>
        <begin position="536"/>
        <end position="552"/>
    </location>
</feature>
<feature type="transmembrane region" description="Helical" evidence="14">
    <location>
        <begin position="1335"/>
        <end position="1356"/>
    </location>
</feature>
<feature type="transmembrane region" description="Helical" evidence="14">
    <location>
        <begin position="1599"/>
        <end position="1619"/>
    </location>
</feature>
<evidence type="ECO:0000256" key="11">
    <source>
        <dbReference type="ARBA" id="ARBA00023316"/>
    </source>
</evidence>
<evidence type="ECO:0000256" key="7">
    <source>
        <dbReference type="ARBA" id="ARBA00022692"/>
    </source>
</evidence>
<feature type="transmembrane region" description="Helical" evidence="14">
    <location>
        <begin position="1527"/>
        <end position="1550"/>
    </location>
</feature>
<feature type="domain" description="1,3-beta-glucan synthase component FKS1-like" evidence="15">
    <location>
        <begin position="185"/>
        <end position="262"/>
    </location>
</feature>
<dbReference type="InterPro" id="IPR039431">
    <property type="entry name" value="Vta1/CALS_N"/>
</dbReference>
<evidence type="ECO:0000256" key="14">
    <source>
        <dbReference type="SAM" id="Phobius"/>
    </source>
</evidence>
<dbReference type="FunFam" id="1.25.40.270:FF:000002">
    <property type="entry name" value="callose synthase 3"/>
    <property type="match status" value="1"/>
</dbReference>
<protein>
    <recommendedName>
        <fullName evidence="12">1,3-beta-glucan synthase</fullName>
        <ecNumber evidence="3">2.4.1.34</ecNumber>
    </recommendedName>
    <alternativeName>
        <fullName evidence="12">1,3-beta-glucan synthase</fullName>
    </alternativeName>
</protein>
<proteinExistence type="inferred from homology"/>
<feature type="transmembrane region" description="Helical" evidence="14">
    <location>
        <begin position="1666"/>
        <end position="1687"/>
    </location>
</feature>
<keyword evidence="7 14" id="KW-0812">Transmembrane</keyword>
<feature type="transmembrane region" description="Helical" evidence="14">
    <location>
        <begin position="342"/>
        <end position="363"/>
    </location>
</feature>
<evidence type="ECO:0000259" key="15">
    <source>
        <dbReference type="SMART" id="SM01205"/>
    </source>
</evidence>
<feature type="transmembrane region" description="Helical" evidence="14">
    <location>
        <begin position="309"/>
        <end position="330"/>
    </location>
</feature>
<feature type="transmembrane region" description="Helical" evidence="14">
    <location>
        <begin position="421"/>
        <end position="447"/>
    </location>
</feature>
<dbReference type="EC" id="2.4.1.34" evidence="3"/>
<dbReference type="STRING" id="4540.A0A3L6TIB8"/>
<evidence type="ECO:0000313" key="17">
    <source>
        <dbReference type="Proteomes" id="UP000275267"/>
    </source>
</evidence>
<feature type="transmembrane region" description="Helical" evidence="14">
    <location>
        <begin position="1455"/>
        <end position="1475"/>
    </location>
</feature>
<feature type="transmembrane region" description="Helical" evidence="14">
    <location>
        <begin position="383"/>
        <end position="401"/>
    </location>
</feature>
<dbReference type="Pfam" id="PF04652">
    <property type="entry name" value="Vta1"/>
    <property type="match status" value="1"/>
</dbReference>
<dbReference type="GO" id="GO:0071555">
    <property type="term" value="P:cell wall organization"/>
    <property type="evidence" value="ECO:0007669"/>
    <property type="project" value="UniProtKB-KW"/>
</dbReference>
<evidence type="ECO:0000313" key="16">
    <source>
        <dbReference type="EMBL" id="RLN40089.1"/>
    </source>
</evidence>
<comment type="subcellular location">
    <subcellularLocation>
        <location evidence="1">Cell membrane</location>
        <topology evidence="1">Multi-pass membrane protein</topology>
    </subcellularLocation>
</comment>
<evidence type="ECO:0000256" key="3">
    <source>
        <dbReference type="ARBA" id="ARBA00012589"/>
    </source>
</evidence>
<organism evidence="16 17">
    <name type="scientific">Panicum miliaceum</name>
    <name type="common">Proso millet</name>
    <name type="synonym">Broomcorn millet</name>
    <dbReference type="NCBI Taxonomy" id="4540"/>
    <lineage>
        <taxon>Eukaryota</taxon>
        <taxon>Viridiplantae</taxon>
        <taxon>Streptophyta</taxon>
        <taxon>Embryophyta</taxon>
        <taxon>Tracheophyta</taxon>
        <taxon>Spermatophyta</taxon>
        <taxon>Magnoliopsida</taxon>
        <taxon>Liliopsida</taxon>
        <taxon>Poales</taxon>
        <taxon>Poaceae</taxon>
        <taxon>PACMAD clade</taxon>
        <taxon>Panicoideae</taxon>
        <taxon>Panicodae</taxon>
        <taxon>Paniceae</taxon>
        <taxon>Panicinae</taxon>
        <taxon>Panicum</taxon>
        <taxon>Panicum sect. Panicum</taxon>
    </lineage>
</organism>
<evidence type="ECO:0000256" key="2">
    <source>
        <dbReference type="ARBA" id="ARBA00009040"/>
    </source>
</evidence>
<evidence type="ECO:0000256" key="5">
    <source>
        <dbReference type="ARBA" id="ARBA00022676"/>
    </source>
</evidence>
<sequence>MTSLSRTLSRAGPMQQPGPRRILRTQTAVNLGEPMFDSEVVPSSLVEIAPILRVANEVEGANPRVAYLCRFYAFEKAHRLDPTSSGRGVRQFKTALLQRLERENEPTLTGRGQKSDAREIQTFYQQYYKKYIQALQNASDQVDRAQLTKAYQTAAVLFEVLKAVTQQHAVEVDHEILEAADKVKEKTKIYLPFNILPLDPESGNQAVMKFPEMAFEMYGMLAGNEAERSKREKGNHSEWRNYDDLNEYFWSADCFRLGWPMRADADFFYQPSNLADERNETTRIVRQKGKVNFVELRSFWHIFRSFDRLWSFFILALQVMIILAWNGGLLANIFDYVVFKKILSIFITSAILNLGQATLDVIFNWKARRTMEFAVKLRYGLKFIMAALWVVLLPVTYAYTWENPTGIIRAIKNWFGNGQNHPPLFVISVVMYLSPSMLSAILFLLPFLRRKLESSDFKLVRLIMWWSQPRLFVGRGMHESAFSLFMYTMFWIALLLTKFAFSYYVEIKPLVEPTKDIMKFPIHTYRWHEFFPREKSNIGVVIALWAPIILVYFMDTQIWYTIFSTLLGGIYGAFQRLGEMEHADKENIAARFAQMWNEIVTSFREEDLIDNREKELLLVPYVSDQALGVVQWPPFLLASKIPIAVDMAKDSNGKDRDLKKRLDNDYYFSCAIEECYKSFKNIISGLVQGGQEKRVINKIFEEVDKCIAEDKIITDLNMHALPDLYNKFVELVNYLEKNDEKDRSAVIKIFQDMLEIVTRDIFEDQLSIVESNHGGSNRRNEGTTTWDQEYQLFQPSGAIKFPLKVTDTDAWLEKIKRLELLLTVKESAMDVPSNLEARRRLTFFTNSLFMDMPDAPKVRNMLSFSALTPYYTEPVLFSIKELEEENEDGVSTLFYLQKIYPDEWKNFQERVGWEEELKESEELKEELRLWASYRGQTLARTVRGMMYYRKALILEAFLDMAKREDLMEGYKAAESVTDEQWKIKQRSLFAQCEAVADMKFTYVVSCQQYGNDKRAALSSAQDILQLMRNYSSLRVAYIDEVEDRVGDKKMETAYYSTLAKVALTKDSESADPVQNLDQVIYRIKLPGPAMLGEGKPENQNHAIIFTRGEGLQTIDMNQDNYMEEALKMRNLLQEFLKEHGVRRPSILGVREHIFTGSVSSLAWFMSNQEHSFVTIGQRLLANPLKVRFHYGHPDVFDRLFHLTRGGVSKASKSINLSEDIFAGYNSTLRGGNVTHHEYVQVGKGRDVGLNQISKFEAKVANGNGEQTLSRDIYRLGHRFDFFRMLSCYFTTVGFYFSTLLTVVTVYVFLYGRLYLALSGLEEGLSRGRFIHNHPLQVALASQSLVQLGFLMALPMMMEIGLERGFGKALSEFIMMNLQLAAVFFTFSLGTKTHYYGRMLLHGGAQYRGTGRGFVVFHAKFAENYRLYSRSHFVKGIELMILLIIYQLFGQSYRSTIVYIFITFSMWFLVLTWLFAPFLFNPSGFEWAKIVDDWSDWSKWISNRGGIGVSPDKSWESWWEVEQEHLKYSGTIGIFLEIILAIRFFIYQYGLVYHLHITRNKSILVYLISWLVIVVVLLVMKTVSVGRRRFSADFQLFFRLIKFLIFVSFTAILIVLIVLFQMTLQDIFVCFLAFLPTGWGILLIAQACKPLARQVGLWGSVRALARAYEIIMGVLLFTPITIFAWFPFVSEFQTRMLFNQAFSRGLQISRILGGQKKERSSRNKD</sequence>
<feature type="transmembrane region" description="Helical" evidence="14">
    <location>
        <begin position="1562"/>
        <end position="1579"/>
    </location>
</feature>